<protein>
    <submittedName>
        <fullName evidence="9">ABC transporter permease</fullName>
    </submittedName>
</protein>
<dbReference type="PANTHER" id="PTHR30177:SF4">
    <property type="entry name" value="OSMOPROTECTANT IMPORT PERMEASE PROTEIN OSMW"/>
    <property type="match status" value="1"/>
</dbReference>
<dbReference type="Pfam" id="PF00528">
    <property type="entry name" value="BPD_transp_1"/>
    <property type="match status" value="1"/>
</dbReference>
<accession>A0A939E1K2</accession>
<dbReference type="GO" id="GO:0005886">
    <property type="term" value="C:plasma membrane"/>
    <property type="evidence" value="ECO:0007669"/>
    <property type="project" value="UniProtKB-SubCell"/>
</dbReference>
<comment type="similarity">
    <text evidence="6">Belongs to the binding-protein-dependent transport system permease family.</text>
</comment>
<sequence>MNLDWLLSHAEEIAALALQHANLSWPPIVASFIVAVPLGWLAHRLPRLRGSIVGVAGLLYAIPSLALFVVLPLVLGTSVLSRTNVIVAMTLYGIALLVRSAADGFDSVDPAVTNSATALGYPAWKRVCAVELPLAGPVILGGLRVVSASTISLVSVGALVGVKSLGTLFTEGFARSFPTQIIAGVAGTVLLAVLFDLLLVAAGRVAMPWAKAGKTGDASSPARAKTTAAGAGRGAAASAGRDGGKP</sequence>
<feature type="transmembrane region" description="Helical" evidence="6">
    <location>
        <begin position="23"/>
        <end position="41"/>
    </location>
</feature>
<evidence type="ECO:0000256" key="1">
    <source>
        <dbReference type="ARBA" id="ARBA00004141"/>
    </source>
</evidence>
<dbReference type="Gene3D" id="1.10.3720.10">
    <property type="entry name" value="MetI-like"/>
    <property type="match status" value="1"/>
</dbReference>
<gene>
    <name evidence="9" type="ORF">JZY06_05720</name>
</gene>
<feature type="compositionally biased region" description="Low complexity" evidence="7">
    <location>
        <begin position="222"/>
        <end position="240"/>
    </location>
</feature>
<evidence type="ECO:0000256" key="3">
    <source>
        <dbReference type="ARBA" id="ARBA00022692"/>
    </source>
</evidence>
<keyword evidence="2 6" id="KW-0813">Transport</keyword>
<dbReference type="Proteomes" id="UP000664332">
    <property type="component" value="Unassembled WGS sequence"/>
</dbReference>
<evidence type="ECO:0000313" key="9">
    <source>
        <dbReference type="EMBL" id="MBN9644118.1"/>
    </source>
</evidence>
<evidence type="ECO:0000256" key="7">
    <source>
        <dbReference type="SAM" id="MobiDB-lite"/>
    </source>
</evidence>
<comment type="caution">
    <text evidence="9">The sequence shown here is derived from an EMBL/GenBank/DDBJ whole genome shotgun (WGS) entry which is preliminary data.</text>
</comment>
<dbReference type="InterPro" id="IPR051204">
    <property type="entry name" value="ABC_transp_perm/SBD"/>
</dbReference>
<comment type="subcellular location">
    <subcellularLocation>
        <location evidence="6">Cell membrane</location>
        <topology evidence="6">Multi-pass membrane protein</topology>
    </subcellularLocation>
    <subcellularLocation>
        <location evidence="1">Membrane</location>
        <topology evidence="1">Multi-pass membrane protein</topology>
    </subcellularLocation>
</comment>
<evidence type="ECO:0000259" key="8">
    <source>
        <dbReference type="PROSITE" id="PS50928"/>
    </source>
</evidence>
<dbReference type="PROSITE" id="PS50928">
    <property type="entry name" value="ABC_TM1"/>
    <property type="match status" value="1"/>
</dbReference>
<proteinExistence type="inferred from homology"/>
<feature type="transmembrane region" description="Helical" evidence="6">
    <location>
        <begin position="79"/>
        <end position="98"/>
    </location>
</feature>
<dbReference type="RefSeq" id="WP_207119046.1">
    <property type="nucleotide sequence ID" value="NZ_JAFLEQ010000008.1"/>
</dbReference>
<organism evidence="9 10">
    <name type="scientific">Corynebacterium mendelii</name>
    <dbReference type="NCBI Taxonomy" id="2765362"/>
    <lineage>
        <taxon>Bacteria</taxon>
        <taxon>Bacillati</taxon>
        <taxon>Actinomycetota</taxon>
        <taxon>Actinomycetes</taxon>
        <taxon>Mycobacteriales</taxon>
        <taxon>Corynebacteriaceae</taxon>
        <taxon>Corynebacterium</taxon>
    </lineage>
</organism>
<dbReference type="InterPro" id="IPR000515">
    <property type="entry name" value="MetI-like"/>
</dbReference>
<evidence type="ECO:0000256" key="6">
    <source>
        <dbReference type="RuleBase" id="RU363032"/>
    </source>
</evidence>
<feature type="region of interest" description="Disordered" evidence="7">
    <location>
        <begin position="212"/>
        <end position="246"/>
    </location>
</feature>
<evidence type="ECO:0000256" key="5">
    <source>
        <dbReference type="ARBA" id="ARBA00023136"/>
    </source>
</evidence>
<name>A0A939E1K2_9CORY</name>
<keyword evidence="5 6" id="KW-0472">Membrane</keyword>
<evidence type="ECO:0000256" key="2">
    <source>
        <dbReference type="ARBA" id="ARBA00022448"/>
    </source>
</evidence>
<keyword evidence="3 6" id="KW-0812">Transmembrane</keyword>
<evidence type="ECO:0000256" key="4">
    <source>
        <dbReference type="ARBA" id="ARBA00022989"/>
    </source>
</evidence>
<dbReference type="GO" id="GO:0055085">
    <property type="term" value="P:transmembrane transport"/>
    <property type="evidence" value="ECO:0007669"/>
    <property type="project" value="InterPro"/>
</dbReference>
<dbReference type="GO" id="GO:0031460">
    <property type="term" value="P:glycine betaine transport"/>
    <property type="evidence" value="ECO:0007669"/>
    <property type="project" value="TreeGrafter"/>
</dbReference>
<dbReference type="SUPFAM" id="SSF161098">
    <property type="entry name" value="MetI-like"/>
    <property type="match status" value="1"/>
</dbReference>
<dbReference type="PANTHER" id="PTHR30177">
    <property type="entry name" value="GLYCINE BETAINE/L-PROLINE TRANSPORT SYSTEM PERMEASE PROTEIN PROW"/>
    <property type="match status" value="1"/>
</dbReference>
<dbReference type="CDD" id="cd06261">
    <property type="entry name" value="TM_PBP2"/>
    <property type="match status" value="1"/>
</dbReference>
<feature type="domain" description="ABC transmembrane type-1" evidence="8">
    <location>
        <begin position="17"/>
        <end position="201"/>
    </location>
</feature>
<feature type="transmembrane region" description="Helical" evidence="6">
    <location>
        <begin position="53"/>
        <end position="73"/>
    </location>
</feature>
<keyword evidence="10" id="KW-1185">Reference proteome</keyword>
<feature type="transmembrane region" description="Helical" evidence="6">
    <location>
        <begin position="134"/>
        <end position="161"/>
    </location>
</feature>
<feature type="transmembrane region" description="Helical" evidence="6">
    <location>
        <begin position="181"/>
        <end position="202"/>
    </location>
</feature>
<dbReference type="EMBL" id="JAFLEQ010000008">
    <property type="protein sequence ID" value="MBN9644118.1"/>
    <property type="molecule type" value="Genomic_DNA"/>
</dbReference>
<dbReference type="InterPro" id="IPR035906">
    <property type="entry name" value="MetI-like_sf"/>
</dbReference>
<keyword evidence="4 6" id="KW-1133">Transmembrane helix</keyword>
<reference evidence="9" key="1">
    <citation type="submission" date="2021-03" db="EMBL/GenBank/DDBJ databases">
        <authorList>
            <person name="Sun Q."/>
        </authorList>
    </citation>
    <scope>NUCLEOTIDE SEQUENCE</scope>
    <source>
        <strain evidence="9">CCM 8862</strain>
    </source>
</reference>
<evidence type="ECO:0000313" key="10">
    <source>
        <dbReference type="Proteomes" id="UP000664332"/>
    </source>
</evidence>
<dbReference type="AlphaFoldDB" id="A0A939E1K2"/>